<proteinExistence type="predicted"/>
<accession>A0A699U7N4</accession>
<organism evidence="2">
    <name type="scientific">Tanacetum cinerariifolium</name>
    <name type="common">Dalmatian daisy</name>
    <name type="synonym">Chrysanthemum cinerariifolium</name>
    <dbReference type="NCBI Taxonomy" id="118510"/>
    <lineage>
        <taxon>Eukaryota</taxon>
        <taxon>Viridiplantae</taxon>
        <taxon>Streptophyta</taxon>
        <taxon>Embryophyta</taxon>
        <taxon>Tracheophyta</taxon>
        <taxon>Spermatophyta</taxon>
        <taxon>Magnoliopsida</taxon>
        <taxon>eudicotyledons</taxon>
        <taxon>Gunneridae</taxon>
        <taxon>Pentapetalae</taxon>
        <taxon>asterids</taxon>
        <taxon>campanulids</taxon>
        <taxon>Asterales</taxon>
        <taxon>Asteraceae</taxon>
        <taxon>Asteroideae</taxon>
        <taxon>Anthemideae</taxon>
        <taxon>Anthemidinae</taxon>
        <taxon>Tanacetum</taxon>
    </lineage>
</organism>
<reference evidence="2" key="1">
    <citation type="journal article" date="2019" name="Sci. Rep.">
        <title>Draft genome of Tanacetum cinerariifolium, the natural source of mosquito coil.</title>
        <authorList>
            <person name="Yamashiro T."/>
            <person name="Shiraishi A."/>
            <person name="Satake H."/>
            <person name="Nakayama K."/>
        </authorList>
    </citation>
    <scope>NUCLEOTIDE SEQUENCE</scope>
</reference>
<gene>
    <name evidence="2" type="ORF">Tci_889378</name>
</gene>
<dbReference type="EMBL" id="BKCJ011300076">
    <property type="protein sequence ID" value="GFD17409.1"/>
    <property type="molecule type" value="Genomic_DNA"/>
</dbReference>
<feature type="non-terminal residue" evidence="2">
    <location>
        <position position="1"/>
    </location>
</feature>
<sequence length="94" mass="10298">HYGANRELQRETGAHHRGSAAATDRHRISFYRRTGYRAVAPHGHRPAGLSGRHFSFYGQYARAARTIAAITGTGIGHRYPAHVSRRYAQAGAGS</sequence>
<dbReference type="AlphaFoldDB" id="A0A699U7N4"/>
<evidence type="ECO:0000313" key="2">
    <source>
        <dbReference type="EMBL" id="GFD17409.1"/>
    </source>
</evidence>
<feature type="region of interest" description="Disordered" evidence="1">
    <location>
        <begin position="1"/>
        <end position="26"/>
    </location>
</feature>
<evidence type="ECO:0000256" key="1">
    <source>
        <dbReference type="SAM" id="MobiDB-lite"/>
    </source>
</evidence>
<protein>
    <submittedName>
        <fullName evidence="2">Uncharacterized protein</fullName>
    </submittedName>
</protein>
<comment type="caution">
    <text evidence="2">The sequence shown here is derived from an EMBL/GenBank/DDBJ whole genome shotgun (WGS) entry which is preliminary data.</text>
</comment>
<name>A0A699U7N4_TANCI</name>